<evidence type="ECO:0000313" key="2">
    <source>
        <dbReference type="Proteomes" id="UP000236723"/>
    </source>
</evidence>
<gene>
    <name evidence="1" type="ORF">SAMN04489712_111103</name>
</gene>
<name>A0A1H6CTV0_9ACTN</name>
<dbReference type="Proteomes" id="UP000236723">
    <property type="component" value="Unassembled WGS sequence"/>
</dbReference>
<accession>A0A1H6CTV0</accession>
<keyword evidence="2" id="KW-1185">Reference proteome</keyword>
<sequence>MRGVAEVSPAAVDAAASALSAVTGFAASSRVRLQGTHAVLTYGLDRSEVERRRLVGLGAVTSPGALRLLLGLPIGVPVPMTRLGRGERAALRSAPRGVVRVEAGSVIRLAVPPVEVGLAMVPARSWRQGLELAGRFAPFCSRAMVLRRRPRDLDVLRMEADFYGIGVIVADEAEPEIVVPPQPFERRRFTAAGWLFLEETYQQVALAEGR</sequence>
<proteinExistence type="predicted"/>
<evidence type="ECO:0000313" key="1">
    <source>
        <dbReference type="EMBL" id="SEG75965.1"/>
    </source>
</evidence>
<organism evidence="1 2">
    <name type="scientific">Thermomonospora echinospora</name>
    <dbReference type="NCBI Taxonomy" id="1992"/>
    <lineage>
        <taxon>Bacteria</taxon>
        <taxon>Bacillati</taxon>
        <taxon>Actinomycetota</taxon>
        <taxon>Actinomycetes</taxon>
        <taxon>Streptosporangiales</taxon>
        <taxon>Thermomonosporaceae</taxon>
        <taxon>Thermomonospora</taxon>
    </lineage>
</organism>
<dbReference type="EMBL" id="FNVO01000011">
    <property type="protein sequence ID" value="SEG75965.1"/>
    <property type="molecule type" value="Genomic_DNA"/>
</dbReference>
<dbReference type="AlphaFoldDB" id="A0A1H6CTV0"/>
<protein>
    <submittedName>
        <fullName evidence="1">Uncharacterized protein</fullName>
    </submittedName>
</protein>
<reference evidence="2" key="1">
    <citation type="submission" date="2016-10" db="EMBL/GenBank/DDBJ databases">
        <authorList>
            <person name="Varghese N."/>
            <person name="Submissions S."/>
        </authorList>
    </citation>
    <scope>NUCLEOTIDE SEQUENCE [LARGE SCALE GENOMIC DNA]</scope>
    <source>
        <strain evidence="2">DSM 43163</strain>
    </source>
</reference>